<evidence type="ECO:0000256" key="14">
    <source>
        <dbReference type="ARBA" id="ARBA00023098"/>
    </source>
</evidence>
<dbReference type="PROSITE" id="PS01315">
    <property type="entry name" value="CDS"/>
    <property type="match status" value="1"/>
</dbReference>
<dbReference type="GO" id="GO:0004605">
    <property type="term" value="F:phosphatidate cytidylyltransferase activity"/>
    <property type="evidence" value="ECO:0007669"/>
    <property type="project" value="UniProtKB-EC"/>
</dbReference>
<dbReference type="EC" id="2.7.7.41" evidence="6 18"/>
<comment type="subcellular location">
    <subcellularLocation>
        <location evidence="2">Cell membrane</location>
        <topology evidence="2">Multi-pass membrane protein</topology>
    </subcellularLocation>
</comment>
<accession>A0A557SK42</accession>
<dbReference type="EMBL" id="VMNH01000004">
    <property type="protein sequence ID" value="TVO77662.1"/>
    <property type="molecule type" value="Genomic_DNA"/>
</dbReference>
<evidence type="ECO:0000256" key="5">
    <source>
        <dbReference type="ARBA" id="ARBA00010185"/>
    </source>
</evidence>
<name>A0A557SK42_9GAMM</name>
<keyword evidence="11 18" id="KW-0812">Transmembrane</keyword>
<dbReference type="GO" id="GO:0016024">
    <property type="term" value="P:CDP-diacylglycerol biosynthetic process"/>
    <property type="evidence" value="ECO:0007669"/>
    <property type="project" value="UniProtKB-UniPathway"/>
</dbReference>
<keyword evidence="9" id="KW-0444">Lipid biosynthesis</keyword>
<dbReference type="RefSeq" id="WP_144357387.1">
    <property type="nucleotide sequence ID" value="NZ_VMNH01000004.1"/>
</dbReference>
<reference evidence="20 21" key="1">
    <citation type="submission" date="2019-07" db="EMBL/GenBank/DDBJ databases">
        <title>The pathways for chlorine oxyanion respiration interact through the shared metabolite chlorate.</title>
        <authorList>
            <person name="Barnum T.P."/>
            <person name="Cheng Y."/>
            <person name="Hill K.A."/>
            <person name="Lucas L.N."/>
            <person name="Carlson H.K."/>
            <person name="Coates J.D."/>
        </authorList>
    </citation>
    <scope>NUCLEOTIDE SEQUENCE [LARGE SCALE GENOMIC DNA]</scope>
    <source>
        <strain evidence="20 21">BK-1</strain>
    </source>
</reference>
<keyword evidence="17" id="KW-1208">Phospholipid metabolism</keyword>
<keyword evidence="21" id="KW-1185">Reference proteome</keyword>
<comment type="pathway">
    <text evidence="3 18">Phospholipid metabolism; CDP-diacylglycerol biosynthesis; CDP-diacylglycerol from sn-glycerol 3-phosphate: step 3/3.</text>
</comment>
<evidence type="ECO:0000256" key="12">
    <source>
        <dbReference type="ARBA" id="ARBA00022695"/>
    </source>
</evidence>
<protein>
    <recommendedName>
        <fullName evidence="7 18">Phosphatidate cytidylyltransferase</fullName>
        <ecNumber evidence="6 18">2.7.7.41</ecNumber>
    </recommendedName>
</protein>
<evidence type="ECO:0000256" key="19">
    <source>
        <dbReference type="SAM" id="Phobius"/>
    </source>
</evidence>
<comment type="catalytic activity">
    <reaction evidence="1 18">
        <text>a 1,2-diacyl-sn-glycero-3-phosphate + CTP + H(+) = a CDP-1,2-diacyl-sn-glycerol + diphosphate</text>
        <dbReference type="Rhea" id="RHEA:16229"/>
        <dbReference type="ChEBI" id="CHEBI:15378"/>
        <dbReference type="ChEBI" id="CHEBI:33019"/>
        <dbReference type="ChEBI" id="CHEBI:37563"/>
        <dbReference type="ChEBI" id="CHEBI:58332"/>
        <dbReference type="ChEBI" id="CHEBI:58608"/>
        <dbReference type="EC" id="2.7.7.41"/>
    </reaction>
</comment>
<proteinExistence type="inferred from homology"/>
<feature type="transmembrane region" description="Helical" evidence="19">
    <location>
        <begin position="56"/>
        <end position="73"/>
    </location>
</feature>
<evidence type="ECO:0000313" key="21">
    <source>
        <dbReference type="Proteomes" id="UP000316649"/>
    </source>
</evidence>
<evidence type="ECO:0000256" key="8">
    <source>
        <dbReference type="ARBA" id="ARBA00022475"/>
    </source>
</evidence>
<comment type="pathway">
    <text evidence="4">Lipid metabolism.</text>
</comment>
<feature type="transmembrane region" description="Helical" evidence="19">
    <location>
        <begin position="204"/>
        <end position="225"/>
    </location>
</feature>
<comment type="similarity">
    <text evidence="5 18">Belongs to the CDS family.</text>
</comment>
<dbReference type="Proteomes" id="UP000316649">
    <property type="component" value="Unassembled WGS sequence"/>
</dbReference>
<evidence type="ECO:0000313" key="20">
    <source>
        <dbReference type="EMBL" id="TVO77662.1"/>
    </source>
</evidence>
<dbReference type="OrthoDB" id="9799199at2"/>
<evidence type="ECO:0000256" key="16">
    <source>
        <dbReference type="ARBA" id="ARBA00023209"/>
    </source>
</evidence>
<evidence type="ECO:0000256" key="15">
    <source>
        <dbReference type="ARBA" id="ARBA00023136"/>
    </source>
</evidence>
<evidence type="ECO:0000256" key="4">
    <source>
        <dbReference type="ARBA" id="ARBA00005189"/>
    </source>
</evidence>
<keyword evidence="13 19" id="KW-1133">Transmembrane helix</keyword>
<feature type="transmembrane region" description="Helical" evidence="19">
    <location>
        <begin position="180"/>
        <end position="198"/>
    </location>
</feature>
<keyword evidence="8" id="KW-1003">Cell membrane</keyword>
<dbReference type="AlphaFoldDB" id="A0A557SK42"/>
<keyword evidence="16" id="KW-0594">Phospholipid biosynthesis</keyword>
<dbReference type="Pfam" id="PF01148">
    <property type="entry name" value="CTP_transf_1"/>
    <property type="match status" value="1"/>
</dbReference>
<evidence type="ECO:0000256" key="13">
    <source>
        <dbReference type="ARBA" id="ARBA00022989"/>
    </source>
</evidence>
<keyword evidence="12 18" id="KW-0548">Nucleotidyltransferase</keyword>
<dbReference type="PANTHER" id="PTHR46382">
    <property type="entry name" value="PHOSPHATIDATE CYTIDYLYLTRANSFERASE"/>
    <property type="match status" value="1"/>
</dbReference>
<keyword evidence="15 19" id="KW-0472">Membrane</keyword>
<evidence type="ECO:0000256" key="6">
    <source>
        <dbReference type="ARBA" id="ARBA00012487"/>
    </source>
</evidence>
<comment type="caution">
    <text evidence="20">The sequence shown here is derived from an EMBL/GenBank/DDBJ whole genome shotgun (WGS) entry which is preliminary data.</text>
</comment>
<organism evidence="20 21">
    <name type="scientific">Sedimenticola selenatireducens</name>
    <dbReference type="NCBI Taxonomy" id="191960"/>
    <lineage>
        <taxon>Bacteria</taxon>
        <taxon>Pseudomonadati</taxon>
        <taxon>Pseudomonadota</taxon>
        <taxon>Gammaproteobacteria</taxon>
        <taxon>Chromatiales</taxon>
        <taxon>Sedimenticolaceae</taxon>
        <taxon>Sedimenticola</taxon>
    </lineage>
</organism>
<keyword evidence="14" id="KW-0443">Lipid metabolism</keyword>
<keyword evidence="10 18" id="KW-0808">Transferase</keyword>
<feature type="transmembrane region" description="Helical" evidence="19">
    <location>
        <begin position="79"/>
        <end position="99"/>
    </location>
</feature>
<feature type="transmembrane region" description="Helical" evidence="19">
    <location>
        <begin position="138"/>
        <end position="159"/>
    </location>
</feature>
<evidence type="ECO:0000256" key="9">
    <source>
        <dbReference type="ARBA" id="ARBA00022516"/>
    </source>
</evidence>
<evidence type="ECO:0000256" key="11">
    <source>
        <dbReference type="ARBA" id="ARBA00022692"/>
    </source>
</evidence>
<evidence type="ECO:0000256" key="2">
    <source>
        <dbReference type="ARBA" id="ARBA00004651"/>
    </source>
</evidence>
<evidence type="ECO:0000256" key="7">
    <source>
        <dbReference type="ARBA" id="ARBA00019373"/>
    </source>
</evidence>
<evidence type="ECO:0000256" key="18">
    <source>
        <dbReference type="RuleBase" id="RU003938"/>
    </source>
</evidence>
<feature type="transmembrane region" description="Helical" evidence="19">
    <location>
        <begin position="111"/>
        <end position="132"/>
    </location>
</feature>
<evidence type="ECO:0000256" key="17">
    <source>
        <dbReference type="ARBA" id="ARBA00023264"/>
    </source>
</evidence>
<dbReference type="InterPro" id="IPR000374">
    <property type="entry name" value="PC_trans"/>
</dbReference>
<sequence>MLLHRVLTALILLPLVIAGVLYLPTDGFALVLALVVLLGAKEWLRLAGLTSLLEQLLFLFAVALGLLFLYVVLEYPGVGLGLFTLVTVGWLVVTGLVIQYNPQTSPVPGKIARVFIGLFVLLPTWAALVYLHSYDEQGPALVLYAMSLSWVADTGAYFSGRQWGRVKLSPNISPKKTREGVYGALVAVGLWSGLLIWLRPETGPVILIVLFCLAICLISVVGDLFESLLKRQAGVKDSGNILPGHGGILDRIDSLTAVAPAFMFGLLLFGGGK</sequence>
<evidence type="ECO:0000256" key="10">
    <source>
        <dbReference type="ARBA" id="ARBA00022679"/>
    </source>
</evidence>
<dbReference type="GO" id="GO:0005886">
    <property type="term" value="C:plasma membrane"/>
    <property type="evidence" value="ECO:0007669"/>
    <property type="project" value="UniProtKB-SubCell"/>
</dbReference>
<evidence type="ECO:0000256" key="1">
    <source>
        <dbReference type="ARBA" id="ARBA00001698"/>
    </source>
</evidence>
<dbReference type="PANTHER" id="PTHR46382:SF1">
    <property type="entry name" value="PHOSPHATIDATE CYTIDYLYLTRANSFERASE"/>
    <property type="match status" value="1"/>
</dbReference>
<dbReference type="UniPathway" id="UPA00557">
    <property type="reaction ID" value="UER00614"/>
</dbReference>
<evidence type="ECO:0000256" key="3">
    <source>
        <dbReference type="ARBA" id="ARBA00005119"/>
    </source>
</evidence>
<gene>
    <name evidence="20" type="ORF">FHP88_02350</name>
</gene>